<feature type="non-terminal residue" evidence="1">
    <location>
        <position position="100"/>
    </location>
</feature>
<name>A0A933IFT5_UNCT6</name>
<gene>
    <name evidence="1" type="ORF">HY768_10505</name>
</gene>
<dbReference type="AlphaFoldDB" id="A0A933IFT5"/>
<dbReference type="Proteomes" id="UP000736328">
    <property type="component" value="Unassembled WGS sequence"/>
</dbReference>
<organism evidence="1 2">
    <name type="scientific">candidate division TA06 bacterium</name>
    <dbReference type="NCBI Taxonomy" id="2250710"/>
    <lineage>
        <taxon>Bacteria</taxon>
        <taxon>Bacteria division TA06</taxon>
    </lineage>
</organism>
<proteinExistence type="predicted"/>
<evidence type="ECO:0000313" key="1">
    <source>
        <dbReference type="EMBL" id="MBI4727628.1"/>
    </source>
</evidence>
<evidence type="ECO:0000313" key="2">
    <source>
        <dbReference type="Proteomes" id="UP000736328"/>
    </source>
</evidence>
<protein>
    <submittedName>
        <fullName evidence="1">Uncharacterized protein</fullName>
    </submittedName>
</protein>
<reference evidence="1" key="1">
    <citation type="submission" date="2020-07" db="EMBL/GenBank/DDBJ databases">
        <title>Huge and variable diversity of episymbiotic CPR bacteria and DPANN archaea in groundwater ecosystems.</title>
        <authorList>
            <person name="He C.Y."/>
            <person name="Keren R."/>
            <person name="Whittaker M."/>
            <person name="Farag I.F."/>
            <person name="Doudna J."/>
            <person name="Cate J.H.D."/>
            <person name="Banfield J.F."/>
        </authorList>
    </citation>
    <scope>NUCLEOTIDE SEQUENCE</scope>
    <source>
        <strain evidence="1">NC_groundwater_1520_Pr4_B-0.1um_53_5</strain>
    </source>
</reference>
<comment type="caution">
    <text evidence="1">The sequence shown here is derived from an EMBL/GenBank/DDBJ whole genome shotgun (WGS) entry which is preliminary data.</text>
</comment>
<accession>A0A933IFT5</accession>
<sequence length="100" mass="11247">MVKNLREEQRIIEGIGDVFGALYDDLGFGHILGSRRADAKWNGILKSCVLARLANPASKLRTASMLEQGYDITIPVEQIYRMMDRVAPREDAIKRQVGQT</sequence>
<dbReference type="EMBL" id="JACQXR010000140">
    <property type="protein sequence ID" value="MBI4727628.1"/>
    <property type="molecule type" value="Genomic_DNA"/>
</dbReference>